<dbReference type="PANTHER" id="PTHR33747">
    <property type="entry name" value="UPF0225 PROTEIN SCO1677"/>
    <property type="match status" value="1"/>
</dbReference>
<dbReference type="Gene3D" id="3.10.450.50">
    <property type="match status" value="1"/>
</dbReference>
<evidence type="ECO:0000313" key="2">
    <source>
        <dbReference type="Proteomes" id="UP000182945"/>
    </source>
</evidence>
<dbReference type="Pfam" id="PF02810">
    <property type="entry name" value="SEC-C"/>
    <property type="match status" value="1"/>
</dbReference>
<dbReference type="AlphaFoldDB" id="A0AAC9IXZ6"/>
<dbReference type="SUPFAM" id="SSF103642">
    <property type="entry name" value="Sec-C motif"/>
    <property type="match status" value="1"/>
</dbReference>
<reference evidence="1 2" key="1">
    <citation type="submission" date="2016-11" db="EMBL/GenBank/DDBJ databases">
        <title>Complete genome sequencing of Virgibacillus halodenitrificans PDB-F2.</title>
        <authorList>
            <person name="Sun Z."/>
            <person name="Zhou Y."/>
            <person name="Li H."/>
        </authorList>
    </citation>
    <scope>NUCLEOTIDE SEQUENCE [LARGE SCALE GENOMIC DNA]</scope>
    <source>
        <strain evidence="1 2">PDB-F2</strain>
    </source>
</reference>
<dbReference type="InterPro" id="IPR004027">
    <property type="entry name" value="SEC_C_motif"/>
</dbReference>
<dbReference type="KEGG" id="vhl:BME96_05500"/>
<evidence type="ECO:0000313" key="1">
    <source>
        <dbReference type="EMBL" id="APC47653.1"/>
    </source>
</evidence>
<dbReference type="Proteomes" id="UP000182945">
    <property type="component" value="Chromosome"/>
</dbReference>
<proteinExistence type="predicted"/>
<dbReference type="PANTHER" id="PTHR33747:SF9">
    <property type="entry name" value="METAL-BINDING PROTEIN"/>
    <property type="match status" value="1"/>
</dbReference>
<gene>
    <name evidence="1" type="ORF">BME96_05500</name>
</gene>
<name>A0AAC9IXZ6_VIRHA</name>
<accession>A0AAC9IXZ6</accession>
<dbReference type="GeneID" id="77136237"/>
<dbReference type="RefSeq" id="WP_071648541.1">
    <property type="nucleotide sequence ID" value="NZ_CP017962.1"/>
</dbReference>
<evidence type="ECO:0008006" key="3">
    <source>
        <dbReference type="Google" id="ProtNLM"/>
    </source>
</evidence>
<sequence>MNEDKQWKEINSKQTLKEGLANYSKDELTEIRKFLNIKNASSLKKAELIDLLDETIPESLQEVCQIWDKERFQLLQTIAKNGGFIPAPELEPEQYSYLRATGFVFTGTNNGKKILAVPTDIIEQIKSLQTNFQVKAAIKRNTEWIQLTHGLLYFYGTLKIYHLAEMLKEYTGESIHIDDYLEVIFDANEYYDELQLGISGLSYWRVEDPESVLREHEMRKDVPYYPFTKKQVLQAAEPGYVEKNQMYKQLVAHILKNYEAGREEVETIVADGVDFIQEGVGPNEVIHYFNDIFEADSKKQLQAMIDKVSRLMNHTRQWDLKGHMPIELSNVDRSILRQLPNYEGHSNPAEAQVKVGRNDPCPCGSGKKYKKCCLNK</sequence>
<organism evidence="1 2">
    <name type="scientific">Virgibacillus halodenitrificans</name>
    <name type="common">Bacillus halodenitrificans</name>
    <dbReference type="NCBI Taxonomy" id="1482"/>
    <lineage>
        <taxon>Bacteria</taxon>
        <taxon>Bacillati</taxon>
        <taxon>Bacillota</taxon>
        <taxon>Bacilli</taxon>
        <taxon>Bacillales</taxon>
        <taxon>Bacillaceae</taxon>
        <taxon>Virgibacillus</taxon>
    </lineage>
</organism>
<dbReference type="EMBL" id="CP017962">
    <property type="protein sequence ID" value="APC47653.1"/>
    <property type="molecule type" value="Genomic_DNA"/>
</dbReference>
<protein>
    <recommendedName>
        <fullName evidence="3">Zinc chelation protein SecC</fullName>
    </recommendedName>
</protein>